<evidence type="ECO:0000313" key="2">
    <source>
        <dbReference type="EMBL" id="KAJ1184409.1"/>
    </source>
</evidence>
<dbReference type="EMBL" id="JANPWB010000005">
    <property type="protein sequence ID" value="KAJ1184409.1"/>
    <property type="molecule type" value="Genomic_DNA"/>
</dbReference>
<organism evidence="2 3">
    <name type="scientific">Pleurodeles waltl</name>
    <name type="common">Iberian ribbed newt</name>
    <dbReference type="NCBI Taxonomy" id="8319"/>
    <lineage>
        <taxon>Eukaryota</taxon>
        <taxon>Metazoa</taxon>
        <taxon>Chordata</taxon>
        <taxon>Craniata</taxon>
        <taxon>Vertebrata</taxon>
        <taxon>Euteleostomi</taxon>
        <taxon>Amphibia</taxon>
        <taxon>Batrachia</taxon>
        <taxon>Caudata</taxon>
        <taxon>Salamandroidea</taxon>
        <taxon>Salamandridae</taxon>
        <taxon>Pleurodelinae</taxon>
        <taxon>Pleurodeles</taxon>
    </lineage>
</organism>
<dbReference type="PANTHER" id="PTHR45749">
    <property type="match status" value="1"/>
</dbReference>
<evidence type="ECO:0000313" key="3">
    <source>
        <dbReference type="Proteomes" id="UP001066276"/>
    </source>
</evidence>
<dbReference type="Proteomes" id="UP001066276">
    <property type="component" value="Chromosome 3_1"/>
</dbReference>
<dbReference type="InterPro" id="IPR012337">
    <property type="entry name" value="RNaseH-like_sf"/>
</dbReference>
<evidence type="ECO:0000259" key="1">
    <source>
        <dbReference type="Pfam" id="PF14291"/>
    </source>
</evidence>
<protein>
    <recommendedName>
        <fullName evidence="1">DUF4371 domain-containing protein</fullName>
    </recommendedName>
</protein>
<accession>A0AAV7U7U8</accession>
<keyword evidence="3" id="KW-1185">Reference proteome</keyword>
<feature type="domain" description="DUF4371" evidence="1">
    <location>
        <begin position="76"/>
        <end position="257"/>
    </location>
</feature>
<sequence>MYCFTCRIFGQKVSHCHGKIDPSFTTAGCKNWTNPTRALRKHSTSLHHQRALQLHEDYKRSPRFLASLLEAGKTKLNEDKNQCQENHDVMLRLFRVVQILGNQGILFGRNAETSDSDFHGMYLELCELLAEFDAVLAKHKTASSHTYTSVMIQNELINVMFEVMCYKIKKALQDVQWVSIVVEETSDYSHNEHVVVLLRYCDPSMKVHETLISIQATEELDSWSLMTILKTSLAAVGITENEVVALCYDSVTAKKGVNKGVHALVTEWCGRAVPYVHYHAHCLNLLLVGAMKCTRAAFSFFGHLENLYTFIERNCAHHNVLENLMKAVCVLKPLSDARWPCRAEAVNAIASNIQALGSALKEIEDRTFCSKTAVQAASLSEALQSFNFLFWLTMLLPVLNAINKASKELQRAREDLLCVCHAVSMLKTVLHDMRDGYDSLFSSLAQQCDTAGISMVQNGTVGFGNPGNENFYSNMKERMREDYNEVLNNTLSELDDRFSPEVLFLLEAFAQVLLKRRASDPKIRLVASFCNVSQCDLANEIVLLRNDNLFNEESYSSIDELLVCLKKPTDAMYTVFRKVLGVFLTLPITGTSVGQSCSKLAQVRTKLHSTKYHDRLDALLMMAVEQNLCKSINLNQCVEVFKMKHGNSVHV</sequence>
<reference evidence="2" key="1">
    <citation type="journal article" date="2022" name="bioRxiv">
        <title>Sequencing and chromosome-scale assembly of the giantPleurodeles waltlgenome.</title>
        <authorList>
            <person name="Brown T."/>
            <person name="Elewa A."/>
            <person name="Iarovenko S."/>
            <person name="Subramanian E."/>
            <person name="Araus A.J."/>
            <person name="Petzold A."/>
            <person name="Susuki M."/>
            <person name="Suzuki K.-i.T."/>
            <person name="Hayashi T."/>
            <person name="Toyoda A."/>
            <person name="Oliveira C."/>
            <person name="Osipova E."/>
            <person name="Leigh N.D."/>
            <person name="Simon A."/>
            <person name="Yun M.H."/>
        </authorList>
    </citation>
    <scope>NUCLEOTIDE SEQUENCE</scope>
    <source>
        <strain evidence="2">20211129_DDA</strain>
        <tissue evidence="2">Liver</tissue>
    </source>
</reference>
<dbReference type="SUPFAM" id="SSF53098">
    <property type="entry name" value="Ribonuclease H-like"/>
    <property type="match status" value="1"/>
</dbReference>
<gene>
    <name evidence="2" type="ORF">NDU88_001216</name>
</gene>
<dbReference type="AlphaFoldDB" id="A0AAV7U7U8"/>
<dbReference type="PANTHER" id="PTHR45749:SF21">
    <property type="entry name" value="DUF4371 DOMAIN-CONTAINING PROTEIN"/>
    <property type="match status" value="1"/>
</dbReference>
<proteinExistence type="predicted"/>
<dbReference type="InterPro" id="IPR025398">
    <property type="entry name" value="DUF4371"/>
</dbReference>
<name>A0AAV7U7U8_PLEWA</name>
<comment type="caution">
    <text evidence="2">The sequence shown here is derived from an EMBL/GenBank/DDBJ whole genome shotgun (WGS) entry which is preliminary data.</text>
</comment>
<dbReference type="Pfam" id="PF14291">
    <property type="entry name" value="DUF4371"/>
    <property type="match status" value="1"/>
</dbReference>